<dbReference type="Proteomes" id="UP000662818">
    <property type="component" value="Chromosome"/>
</dbReference>
<gene>
    <name evidence="8" type="primary">recO</name>
    <name evidence="10" type="ORF">BJ993_000278</name>
    <name evidence="11" type="ORF">CFH99_16200</name>
</gene>
<organism evidence="10 12">
    <name type="scientific">Nocardioides aromaticivorans</name>
    <dbReference type="NCBI Taxonomy" id="200618"/>
    <lineage>
        <taxon>Bacteria</taxon>
        <taxon>Bacillati</taxon>
        <taxon>Actinomycetota</taxon>
        <taxon>Actinomycetes</taxon>
        <taxon>Propionibacteriales</taxon>
        <taxon>Nocardioidaceae</taxon>
        <taxon>Nocardioides</taxon>
    </lineage>
</organism>
<evidence type="ECO:0000256" key="7">
    <source>
        <dbReference type="ARBA" id="ARBA00033409"/>
    </source>
</evidence>
<dbReference type="PANTHER" id="PTHR33991:SF1">
    <property type="entry name" value="DNA REPAIR PROTEIN RECO"/>
    <property type="match status" value="1"/>
</dbReference>
<evidence type="ECO:0000313" key="10">
    <source>
        <dbReference type="EMBL" id="NYI43198.1"/>
    </source>
</evidence>
<keyword evidence="4 8" id="KW-0227">DNA damage</keyword>
<comment type="similarity">
    <text evidence="2 8">Belongs to the RecO family.</text>
</comment>
<keyword evidence="13" id="KW-1185">Reference proteome</keyword>
<accession>A0A7Z0CLQ6</accession>
<dbReference type="AlphaFoldDB" id="A0A7Z0CLQ6"/>
<protein>
    <recommendedName>
        <fullName evidence="3 8">DNA repair protein RecO</fullName>
    </recommendedName>
    <alternativeName>
        <fullName evidence="7 8">Recombination protein O</fullName>
    </alternativeName>
</protein>
<dbReference type="Gene3D" id="2.40.50.140">
    <property type="entry name" value="Nucleic acid-binding proteins"/>
    <property type="match status" value="1"/>
</dbReference>
<evidence type="ECO:0000256" key="2">
    <source>
        <dbReference type="ARBA" id="ARBA00007452"/>
    </source>
</evidence>
<sequence>MVLYRDEAIVLRTHKLGEADRIITLLTRDNGRIRAVAKGVRRTTSRWGSRLEPFTHVDLQLAEGRNLDTVTQAETRGAYAAPIGFDYERYTAGTAMLETAERLVVEEREPARQQFALLLGGLNAMAGGQRSPGHVLDSYLLRALAIAGYAPAFVDCAHCGRPPVTATGELVSHRWFNPSMGGVLCSTCRIPGSASPAPETLTLLGALLAGDWTVIEAAEPRHVKEATGLVAAFVQWQLERGLRSLAYVER</sequence>
<dbReference type="SUPFAM" id="SSF57863">
    <property type="entry name" value="ArfGap/RecO-like zinc finger"/>
    <property type="match status" value="1"/>
</dbReference>
<dbReference type="GO" id="GO:0006302">
    <property type="term" value="P:double-strand break repair"/>
    <property type="evidence" value="ECO:0007669"/>
    <property type="project" value="TreeGrafter"/>
</dbReference>
<evidence type="ECO:0000313" key="12">
    <source>
        <dbReference type="Proteomes" id="UP000562045"/>
    </source>
</evidence>
<dbReference type="InterPro" id="IPR012340">
    <property type="entry name" value="NA-bd_OB-fold"/>
</dbReference>
<dbReference type="InterPro" id="IPR022572">
    <property type="entry name" value="DNA_rep/recomb_RecO_N"/>
</dbReference>
<dbReference type="NCBIfam" id="TIGR00613">
    <property type="entry name" value="reco"/>
    <property type="match status" value="1"/>
</dbReference>
<dbReference type="InterPro" id="IPR003717">
    <property type="entry name" value="RecO"/>
</dbReference>
<dbReference type="GO" id="GO:0043590">
    <property type="term" value="C:bacterial nucleoid"/>
    <property type="evidence" value="ECO:0007669"/>
    <property type="project" value="TreeGrafter"/>
</dbReference>
<evidence type="ECO:0000256" key="4">
    <source>
        <dbReference type="ARBA" id="ARBA00022763"/>
    </source>
</evidence>
<keyword evidence="5 8" id="KW-0233">DNA recombination</keyword>
<evidence type="ECO:0000256" key="1">
    <source>
        <dbReference type="ARBA" id="ARBA00003065"/>
    </source>
</evidence>
<dbReference type="Gene3D" id="1.20.1440.120">
    <property type="entry name" value="Recombination protein O, C-terminal domain"/>
    <property type="match status" value="1"/>
</dbReference>
<dbReference type="GO" id="GO:0006310">
    <property type="term" value="P:DNA recombination"/>
    <property type="evidence" value="ECO:0007669"/>
    <property type="project" value="UniProtKB-UniRule"/>
</dbReference>
<reference evidence="11 13" key="1">
    <citation type="submission" date="2017-06" db="EMBL/GenBank/DDBJ databases">
        <title>Complete Genome Sequence of the Soil Carbazole-Degrading Bacterium Nocardioides aromaticivorans IC177.</title>
        <authorList>
            <person name="Vejarano F."/>
            <person name="Suzuki-Minakuchi C."/>
            <person name="Ohtsubo Y."/>
            <person name="Tsuda M."/>
            <person name="Okada K."/>
            <person name="Nojiri H."/>
        </authorList>
    </citation>
    <scope>NUCLEOTIDE SEQUENCE [LARGE SCALE GENOMIC DNA]</scope>
    <source>
        <strain evidence="11 13">IC177</strain>
    </source>
</reference>
<evidence type="ECO:0000313" key="13">
    <source>
        <dbReference type="Proteomes" id="UP000662818"/>
    </source>
</evidence>
<dbReference type="RefSeq" id="WP_036546441.1">
    <property type="nucleotide sequence ID" value="NZ_CP022295.1"/>
</dbReference>
<reference evidence="10 12" key="2">
    <citation type="submission" date="2020-07" db="EMBL/GenBank/DDBJ databases">
        <title>Sequencing the genomes of 1000 actinobacteria strains.</title>
        <authorList>
            <person name="Klenk H.-P."/>
        </authorList>
    </citation>
    <scope>NUCLEOTIDE SEQUENCE [LARGE SCALE GENOMIC DNA]</scope>
    <source>
        <strain evidence="10 12">DSM 15131</strain>
    </source>
</reference>
<dbReference type="HAMAP" id="MF_00201">
    <property type="entry name" value="RecO"/>
    <property type="match status" value="1"/>
</dbReference>
<keyword evidence="6 8" id="KW-0234">DNA repair</keyword>
<feature type="domain" description="DNA replication/recombination mediator RecO N-terminal" evidence="9">
    <location>
        <begin position="1"/>
        <end position="76"/>
    </location>
</feature>
<dbReference type="Proteomes" id="UP000562045">
    <property type="component" value="Unassembled WGS sequence"/>
</dbReference>
<evidence type="ECO:0000256" key="3">
    <source>
        <dbReference type="ARBA" id="ARBA00021310"/>
    </source>
</evidence>
<evidence type="ECO:0000256" key="8">
    <source>
        <dbReference type="HAMAP-Rule" id="MF_00201"/>
    </source>
</evidence>
<dbReference type="EMBL" id="CP022295">
    <property type="protein sequence ID" value="QSR27162.1"/>
    <property type="molecule type" value="Genomic_DNA"/>
</dbReference>
<dbReference type="InterPro" id="IPR042242">
    <property type="entry name" value="RecO_C"/>
</dbReference>
<dbReference type="InterPro" id="IPR037278">
    <property type="entry name" value="ARFGAP/RecO"/>
</dbReference>
<dbReference type="EMBL" id="JACBZM010000001">
    <property type="protein sequence ID" value="NYI43198.1"/>
    <property type="molecule type" value="Genomic_DNA"/>
</dbReference>
<evidence type="ECO:0000259" key="9">
    <source>
        <dbReference type="Pfam" id="PF11967"/>
    </source>
</evidence>
<comment type="function">
    <text evidence="1 8">Involved in DNA repair and RecF pathway recombination.</text>
</comment>
<evidence type="ECO:0000256" key="5">
    <source>
        <dbReference type="ARBA" id="ARBA00023172"/>
    </source>
</evidence>
<dbReference type="Pfam" id="PF11967">
    <property type="entry name" value="RecO_N"/>
    <property type="match status" value="1"/>
</dbReference>
<evidence type="ECO:0000313" key="11">
    <source>
        <dbReference type="EMBL" id="QSR27162.1"/>
    </source>
</evidence>
<evidence type="ECO:0000256" key="6">
    <source>
        <dbReference type="ARBA" id="ARBA00023204"/>
    </source>
</evidence>
<proteinExistence type="inferred from homology"/>
<name>A0A7Z0CLQ6_9ACTN</name>
<dbReference type="Pfam" id="PF02565">
    <property type="entry name" value="RecO_C"/>
    <property type="match status" value="1"/>
</dbReference>
<dbReference type="PANTHER" id="PTHR33991">
    <property type="entry name" value="DNA REPAIR PROTEIN RECO"/>
    <property type="match status" value="1"/>
</dbReference>
<dbReference type="SUPFAM" id="SSF50249">
    <property type="entry name" value="Nucleic acid-binding proteins"/>
    <property type="match status" value="1"/>
</dbReference>